<reference evidence="2 3" key="1">
    <citation type="submission" date="2019-11" db="EMBL/GenBank/DDBJ databases">
        <title>Type strains purchased from KCTC, JCM and DSMZ.</title>
        <authorList>
            <person name="Lu H."/>
        </authorList>
    </citation>
    <scope>NUCLEOTIDE SEQUENCE [LARGE SCALE GENOMIC DNA]</scope>
    <source>
        <strain evidence="2 3">KCTC 52429</strain>
    </source>
</reference>
<evidence type="ECO:0000256" key="1">
    <source>
        <dbReference type="SAM" id="Phobius"/>
    </source>
</evidence>
<keyword evidence="1" id="KW-0472">Membrane</keyword>
<protein>
    <submittedName>
        <fullName evidence="2">Uncharacterized protein</fullName>
    </submittedName>
</protein>
<comment type="caution">
    <text evidence="2">The sequence shown here is derived from an EMBL/GenBank/DDBJ whole genome shotgun (WGS) entry which is preliminary data.</text>
</comment>
<dbReference type="Proteomes" id="UP000430634">
    <property type="component" value="Unassembled WGS sequence"/>
</dbReference>
<dbReference type="AlphaFoldDB" id="A0A6I3SXB1"/>
<feature type="transmembrane region" description="Helical" evidence="1">
    <location>
        <begin position="38"/>
        <end position="61"/>
    </location>
</feature>
<keyword evidence="1" id="KW-1133">Transmembrane helix</keyword>
<gene>
    <name evidence="2" type="ORF">GM672_13850</name>
</gene>
<accession>A0A6I3SXB1</accession>
<dbReference type="OrthoDB" id="8781943at2"/>
<proteinExistence type="predicted"/>
<name>A0A6I3SXB1_9BURK</name>
<sequence length="67" mass="7086">MNRSAWGGMVALGLLLARIGYGELEAFDAAVPEWTVMLLLTGGLLVAMLGVTGMLGLLGWLPRVGER</sequence>
<organism evidence="2 3">
    <name type="scientific">Pseudoduganella buxea</name>
    <dbReference type="NCBI Taxonomy" id="1949069"/>
    <lineage>
        <taxon>Bacteria</taxon>
        <taxon>Pseudomonadati</taxon>
        <taxon>Pseudomonadota</taxon>
        <taxon>Betaproteobacteria</taxon>
        <taxon>Burkholderiales</taxon>
        <taxon>Oxalobacteraceae</taxon>
        <taxon>Telluria group</taxon>
        <taxon>Pseudoduganella</taxon>
    </lineage>
</organism>
<dbReference type="RefSeq" id="WP_155471121.1">
    <property type="nucleotide sequence ID" value="NZ_BMKG01000009.1"/>
</dbReference>
<dbReference type="EMBL" id="WNKZ01000036">
    <property type="protein sequence ID" value="MTV53813.1"/>
    <property type="molecule type" value="Genomic_DNA"/>
</dbReference>
<evidence type="ECO:0000313" key="2">
    <source>
        <dbReference type="EMBL" id="MTV53813.1"/>
    </source>
</evidence>
<evidence type="ECO:0000313" key="3">
    <source>
        <dbReference type="Proteomes" id="UP000430634"/>
    </source>
</evidence>
<keyword evidence="1" id="KW-0812">Transmembrane</keyword>